<evidence type="ECO:0000259" key="1">
    <source>
        <dbReference type="PROSITE" id="PS51819"/>
    </source>
</evidence>
<keyword evidence="3" id="KW-1185">Reference proteome</keyword>
<name>A0ABV9YZH4_9HYPH</name>
<protein>
    <submittedName>
        <fullName evidence="2">VOC family protein</fullName>
    </submittedName>
</protein>
<evidence type="ECO:0000313" key="3">
    <source>
        <dbReference type="Proteomes" id="UP001595796"/>
    </source>
</evidence>
<organism evidence="2 3">
    <name type="scientific">Flaviflagellibacter deserti</name>
    <dbReference type="NCBI Taxonomy" id="2267266"/>
    <lineage>
        <taxon>Bacteria</taxon>
        <taxon>Pseudomonadati</taxon>
        <taxon>Pseudomonadota</taxon>
        <taxon>Alphaproteobacteria</taxon>
        <taxon>Hyphomicrobiales</taxon>
        <taxon>Flaviflagellibacter</taxon>
    </lineage>
</organism>
<dbReference type="InterPro" id="IPR037523">
    <property type="entry name" value="VOC_core"/>
</dbReference>
<comment type="caution">
    <text evidence="2">The sequence shown here is derived from an EMBL/GenBank/DDBJ whole genome shotgun (WGS) entry which is preliminary data.</text>
</comment>
<dbReference type="PANTHER" id="PTHR36503">
    <property type="entry name" value="BLR2520 PROTEIN"/>
    <property type="match status" value="1"/>
</dbReference>
<dbReference type="PANTHER" id="PTHR36503:SF1">
    <property type="entry name" value="BLR2520 PROTEIN"/>
    <property type="match status" value="1"/>
</dbReference>
<dbReference type="InterPro" id="IPR004360">
    <property type="entry name" value="Glyas_Fos-R_dOase_dom"/>
</dbReference>
<accession>A0ABV9YZH4</accession>
<dbReference type="Proteomes" id="UP001595796">
    <property type="component" value="Unassembled WGS sequence"/>
</dbReference>
<proteinExistence type="predicted"/>
<dbReference type="InterPro" id="IPR029068">
    <property type="entry name" value="Glyas_Bleomycin-R_OHBP_Dase"/>
</dbReference>
<dbReference type="RefSeq" id="WP_114955602.1">
    <property type="nucleotide sequence ID" value="NZ_JBHSJF010000001.1"/>
</dbReference>
<dbReference type="CDD" id="cd07251">
    <property type="entry name" value="VOC_like"/>
    <property type="match status" value="1"/>
</dbReference>
<evidence type="ECO:0000313" key="2">
    <source>
        <dbReference type="EMBL" id="MFC5066704.1"/>
    </source>
</evidence>
<dbReference type="EMBL" id="JBHSJF010000001">
    <property type="protein sequence ID" value="MFC5066704.1"/>
    <property type="molecule type" value="Genomic_DNA"/>
</dbReference>
<dbReference type="PROSITE" id="PS51819">
    <property type="entry name" value="VOC"/>
    <property type="match status" value="1"/>
</dbReference>
<reference evidence="3" key="1">
    <citation type="journal article" date="2019" name="Int. J. Syst. Evol. Microbiol.">
        <title>The Global Catalogue of Microorganisms (GCM) 10K type strain sequencing project: providing services to taxonomists for standard genome sequencing and annotation.</title>
        <authorList>
            <consortium name="The Broad Institute Genomics Platform"/>
            <consortium name="The Broad Institute Genome Sequencing Center for Infectious Disease"/>
            <person name="Wu L."/>
            <person name="Ma J."/>
        </authorList>
    </citation>
    <scope>NUCLEOTIDE SEQUENCE [LARGE SCALE GENOMIC DNA]</scope>
    <source>
        <strain evidence="3">CGMCC 1.16444</strain>
    </source>
</reference>
<feature type="domain" description="VOC" evidence="1">
    <location>
        <begin position="4"/>
        <end position="127"/>
    </location>
</feature>
<dbReference type="SUPFAM" id="SSF54593">
    <property type="entry name" value="Glyoxalase/Bleomycin resistance protein/Dihydroxybiphenyl dioxygenase"/>
    <property type="match status" value="1"/>
</dbReference>
<sequence>MEPRISLITLGVGDVATATAFYERIGFKRSGEGNAEVSFFQLNGGLVLALWGREHLAADMGSDIREAGFSGVSLAHNTRSALEVDRLVAAFVAAGGRLLKAPERTFWGGYSGYVADPEGHVWEIAHNPFWELDETGGVKLPARVG</sequence>
<gene>
    <name evidence="2" type="ORF">ACFPFW_01580</name>
</gene>
<dbReference type="Gene3D" id="3.10.180.10">
    <property type="entry name" value="2,3-Dihydroxybiphenyl 1,2-Dioxygenase, domain 1"/>
    <property type="match status" value="1"/>
</dbReference>
<dbReference type="Pfam" id="PF00903">
    <property type="entry name" value="Glyoxalase"/>
    <property type="match status" value="1"/>
</dbReference>